<dbReference type="CDD" id="cd10967">
    <property type="entry name" value="CE4_GLA_like_6s"/>
    <property type="match status" value="1"/>
</dbReference>
<reference evidence="3" key="2">
    <citation type="submission" date="2020-09" db="EMBL/GenBank/DDBJ databases">
        <authorList>
            <person name="Sun Q."/>
            <person name="Zhou Y."/>
        </authorList>
    </citation>
    <scope>NUCLEOTIDE SEQUENCE</scope>
    <source>
        <strain evidence="3">CGMCC 1.12195</strain>
    </source>
</reference>
<dbReference type="InterPro" id="IPR002509">
    <property type="entry name" value="NODB_dom"/>
</dbReference>
<dbReference type="InterPro" id="IPR011330">
    <property type="entry name" value="Glyco_hydro/deAcase_b/a-brl"/>
</dbReference>
<evidence type="ECO:0000313" key="4">
    <source>
        <dbReference type="Proteomes" id="UP000660862"/>
    </source>
</evidence>
<dbReference type="EMBL" id="BMER01000001">
    <property type="protein sequence ID" value="GGG73853.1"/>
    <property type="molecule type" value="Genomic_DNA"/>
</dbReference>
<name>A0A917HBE3_9SPHI</name>
<dbReference type="Gene3D" id="3.20.20.370">
    <property type="entry name" value="Glycoside hydrolase/deacetylase"/>
    <property type="match status" value="1"/>
</dbReference>
<keyword evidence="4" id="KW-1185">Reference proteome</keyword>
<accession>A0A917HBE3</accession>
<comment type="caution">
    <text evidence="3">The sequence shown here is derived from an EMBL/GenBank/DDBJ whole genome shotgun (WGS) entry which is preliminary data.</text>
</comment>
<dbReference type="GO" id="GO:0016810">
    <property type="term" value="F:hydrolase activity, acting on carbon-nitrogen (but not peptide) bonds"/>
    <property type="evidence" value="ECO:0007669"/>
    <property type="project" value="InterPro"/>
</dbReference>
<dbReference type="PROSITE" id="PS51677">
    <property type="entry name" value="NODB"/>
    <property type="match status" value="1"/>
</dbReference>
<evidence type="ECO:0000256" key="1">
    <source>
        <dbReference type="ARBA" id="ARBA00022729"/>
    </source>
</evidence>
<protein>
    <recommendedName>
        <fullName evidence="2">NodB homology domain-containing protein</fullName>
    </recommendedName>
</protein>
<dbReference type="AlphaFoldDB" id="A0A917HBE3"/>
<sequence>MSKQVFILTLVGFCVPYLLRGQEEFMWPEGKQFAVSISFDDSRPTVLKYGIPLLNRYGVGATFYVHPHMIEASLDEWKAALSSGHEIGNHTSLHPCTENFWWIRQEPYKPLEEYTLKSMEDELLSTNRQIEQLLGVTPISFAYPCGQTQIGRGEGKKSYASVVAKLFTTGRGWLDEAPVDPLYCDLAEITGISMDDIDFEAILPMINEARQRGLWLVLAGHDTQPEHTSQTTRLKFLEDLCEYVSAHGEIWMAPVGEVATYVEKVRTDGRLLHNKPLAVIGDTQGCINLKAALGRAYGPQIEYITDRKAFGNWTDKDTVVWSVRVPTPTTYQIEVEWSVADHEVGKDMKLIVDGEEQVILLGKSDGNGKFRNAVVGTITIRAGEHNLMIMPTNADNRSLTIRAIRLVPQKG</sequence>
<evidence type="ECO:0000259" key="2">
    <source>
        <dbReference type="PROSITE" id="PS51677"/>
    </source>
</evidence>
<organism evidence="3 4">
    <name type="scientific">Parapedobacter pyrenivorans</name>
    <dbReference type="NCBI Taxonomy" id="1305674"/>
    <lineage>
        <taxon>Bacteria</taxon>
        <taxon>Pseudomonadati</taxon>
        <taxon>Bacteroidota</taxon>
        <taxon>Sphingobacteriia</taxon>
        <taxon>Sphingobacteriales</taxon>
        <taxon>Sphingobacteriaceae</taxon>
        <taxon>Parapedobacter</taxon>
    </lineage>
</organism>
<dbReference type="InterPro" id="IPR051398">
    <property type="entry name" value="Polysacch_Deacetylase"/>
</dbReference>
<dbReference type="Gene3D" id="2.60.120.260">
    <property type="entry name" value="Galactose-binding domain-like"/>
    <property type="match status" value="1"/>
</dbReference>
<dbReference type="Proteomes" id="UP000660862">
    <property type="component" value="Unassembled WGS sequence"/>
</dbReference>
<dbReference type="Pfam" id="PF01522">
    <property type="entry name" value="Polysacc_deac_1"/>
    <property type="match status" value="1"/>
</dbReference>
<dbReference type="CDD" id="cd02795">
    <property type="entry name" value="CBM6-CBM35-CBM36_like"/>
    <property type="match status" value="1"/>
</dbReference>
<dbReference type="SUPFAM" id="SSF88713">
    <property type="entry name" value="Glycoside hydrolase/deacetylase"/>
    <property type="match status" value="1"/>
</dbReference>
<reference evidence="3" key="1">
    <citation type="journal article" date="2014" name="Int. J. Syst. Evol. Microbiol.">
        <title>Complete genome sequence of Corynebacterium casei LMG S-19264T (=DSM 44701T), isolated from a smear-ripened cheese.</title>
        <authorList>
            <consortium name="US DOE Joint Genome Institute (JGI-PGF)"/>
            <person name="Walter F."/>
            <person name="Albersmeier A."/>
            <person name="Kalinowski J."/>
            <person name="Ruckert C."/>
        </authorList>
    </citation>
    <scope>NUCLEOTIDE SEQUENCE</scope>
    <source>
        <strain evidence="3">CGMCC 1.12195</strain>
    </source>
</reference>
<keyword evidence="1" id="KW-0732">Signal</keyword>
<evidence type="ECO:0000313" key="3">
    <source>
        <dbReference type="EMBL" id="GGG73853.1"/>
    </source>
</evidence>
<proteinExistence type="predicted"/>
<dbReference type="PANTHER" id="PTHR34216">
    <property type="match status" value="1"/>
</dbReference>
<gene>
    <name evidence="3" type="ORF">GCM10007415_01530</name>
</gene>
<dbReference type="PANTHER" id="PTHR34216:SF11">
    <property type="entry name" value="CHITOOLIGOSACCHARIDE DEACETYLASE"/>
    <property type="match status" value="1"/>
</dbReference>
<feature type="domain" description="NodB homology" evidence="2">
    <location>
        <begin position="33"/>
        <end position="149"/>
    </location>
</feature>
<dbReference type="GO" id="GO:0005975">
    <property type="term" value="P:carbohydrate metabolic process"/>
    <property type="evidence" value="ECO:0007669"/>
    <property type="project" value="InterPro"/>
</dbReference>